<evidence type="ECO:0000259" key="10">
    <source>
        <dbReference type="PROSITE" id="PS51195"/>
    </source>
</evidence>
<dbReference type="EC" id="3.6.4.13" evidence="11"/>
<dbReference type="GO" id="GO:0003676">
    <property type="term" value="F:nucleic acid binding"/>
    <property type="evidence" value="ECO:0007669"/>
    <property type="project" value="InterPro"/>
</dbReference>
<dbReference type="InterPro" id="IPR027417">
    <property type="entry name" value="P-loop_NTPase"/>
</dbReference>
<feature type="domain" description="Helicase ATP-binding" evidence="8">
    <location>
        <begin position="38"/>
        <end position="209"/>
    </location>
</feature>
<evidence type="ECO:0000256" key="5">
    <source>
        <dbReference type="ARBA" id="ARBA00038437"/>
    </source>
</evidence>
<dbReference type="Gene3D" id="3.40.50.300">
    <property type="entry name" value="P-loop containing nucleotide triphosphate hydrolases"/>
    <property type="match status" value="2"/>
</dbReference>
<evidence type="ECO:0000313" key="11">
    <source>
        <dbReference type="EMBL" id="WMS87526.1"/>
    </source>
</evidence>
<evidence type="ECO:0000256" key="3">
    <source>
        <dbReference type="ARBA" id="ARBA00022806"/>
    </source>
</evidence>
<dbReference type="RefSeq" id="WP_309202666.1">
    <property type="nucleotide sequence ID" value="NZ_CP133548.1"/>
</dbReference>
<reference evidence="11 12" key="1">
    <citation type="submission" date="2023-08" db="EMBL/GenBank/DDBJ databases">
        <title>Pleionea litopenaei sp. nov., isolated from stomach of juvenile Litopenaeus vannamei.</title>
        <authorList>
            <person name="Rho A.M."/>
            <person name="Hwang C.Y."/>
        </authorList>
    </citation>
    <scope>NUCLEOTIDE SEQUENCE [LARGE SCALE GENOMIC DNA]</scope>
    <source>
        <strain evidence="11 12">HL-JVS1</strain>
    </source>
</reference>
<dbReference type="PANTHER" id="PTHR47959">
    <property type="entry name" value="ATP-DEPENDENT RNA HELICASE RHLE-RELATED"/>
    <property type="match status" value="1"/>
</dbReference>
<dbReference type="InterPro" id="IPR011545">
    <property type="entry name" value="DEAD/DEAH_box_helicase_dom"/>
</dbReference>
<dbReference type="Gene3D" id="3.30.70.330">
    <property type="match status" value="1"/>
</dbReference>
<dbReference type="InterPro" id="IPR001650">
    <property type="entry name" value="Helicase_C-like"/>
</dbReference>
<protein>
    <submittedName>
        <fullName evidence="11">ATP-dependent RNA helicase DbpA</fullName>
        <ecNumber evidence="11">3.6.4.13</ecNumber>
    </submittedName>
</protein>
<dbReference type="GO" id="GO:0005829">
    <property type="term" value="C:cytosol"/>
    <property type="evidence" value="ECO:0007669"/>
    <property type="project" value="TreeGrafter"/>
</dbReference>
<evidence type="ECO:0000256" key="2">
    <source>
        <dbReference type="ARBA" id="ARBA00022801"/>
    </source>
</evidence>
<evidence type="ECO:0000256" key="4">
    <source>
        <dbReference type="ARBA" id="ARBA00022840"/>
    </source>
</evidence>
<dbReference type="PROSITE" id="PS51194">
    <property type="entry name" value="HELICASE_CTER"/>
    <property type="match status" value="1"/>
</dbReference>
<dbReference type="PROSITE" id="PS00039">
    <property type="entry name" value="DEAD_ATP_HELICASE"/>
    <property type="match status" value="1"/>
</dbReference>
<dbReference type="InterPro" id="IPR050079">
    <property type="entry name" value="DEAD_box_RNA_helicase"/>
</dbReference>
<dbReference type="Pfam" id="PF03880">
    <property type="entry name" value="DbpA"/>
    <property type="match status" value="1"/>
</dbReference>
<sequence length="461" mass="50933">MKTPAPDQFESLNLPPEQLKNLSDLGYQTMTDIQRLALPSILEGKDVIGQSKTGSGKTAAFGLGVLNSINPRFHGVQTLILCPTRELADQVANDLRTLARVIPNVKILTLCGGTPLAPQRASLEYGAHIVVGTPGRIEDHLSRNNLDLSQAKTFVLDEADRMLDMGFQPAIEAIINHLPKSRQTLLFSATFPDSIESMTRRIMSNPLTVKVESSHAQTSIEQLFYKVDDRMGALRDLLLHFRPTSSVIFCRTKKETQEICDELNRFGFSCIALHGDLDQKNREKALVQFSNKSVSIMVATDVAARGLDIDALDAVINYQLAHDPEVHVHRVGRTGRASSKGIAMSLFTDKEQYKVERLYDALSLKSQEKALPTPKSQTVFKPEFSTVQIDGGKKQKLRAGDILGALTRSDHISGSDIGKINIFDFTSFVGVKRKVVNQALEIINQGKMKGRTFKAKVVHSK</sequence>
<dbReference type="PROSITE" id="PS51192">
    <property type="entry name" value="HELICASE_ATP_BIND_1"/>
    <property type="match status" value="1"/>
</dbReference>
<dbReference type="Proteomes" id="UP001239782">
    <property type="component" value="Chromosome"/>
</dbReference>
<evidence type="ECO:0000259" key="8">
    <source>
        <dbReference type="PROSITE" id="PS51192"/>
    </source>
</evidence>
<dbReference type="InterPro" id="IPR000629">
    <property type="entry name" value="RNA-helicase_DEAD-box_CS"/>
</dbReference>
<feature type="domain" description="DEAD-box RNA helicase Q" evidence="10">
    <location>
        <begin position="7"/>
        <end position="35"/>
    </location>
</feature>
<dbReference type="CDD" id="cd00268">
    <property type="entry name" value="DEADc"/>
    <property type="match status" value="1"/>
</dbReference>
<dbReference type="SMART" id="SM00487">
    <property type="entry name" value="DEXDc"/>
    <property type="match status" value="1"/>
</dbReference>
<name>A0AA51RTV3_9GAMM</name>
<dbReference type="Pfam" id="PF00271">
    <property type="entry name" value="Helicase_C"/>
    <property type="match status" value="1"/>
</dbReference>
<dbReference type="CDD" id="cd18787">
    <property type="entry name" value="SF2_C_DEAD"/>
    <property type="match status" value="1"/>
</dbReference>
<dbReference type="GO" id="GO:0005524">
    <property type="term" value="F:ATP binding"/>
    <property type="evidence" value="ECO:0007669"/>
    <property type="project" value="UniProtKB-KW"/>
</dbReference>
<dbReference type="PANTHER" id="PTHR47959:SF1">
    <property type="entry name" value="ATP-DEPENDENT RNA HELICASE DBPA"/>
    <property type="match status" value="1"/>
</dbReference>
<dbReference type="InterPro" id="IPR005580">
    <property type="entry name" value="DbpA/CsdA_RNA-bd_dom"/>
</dbReference>
<evidence type="ECO:0000256" key="1">
    <source>
        <dbReference type="ARBA" id="ARBA00022741"/>
    </source>
</evidence>
<keyword evidence="3 7" id="KW-0347">Helicase</keyword>
<dbReference type="SUPFAM" id="SSF52540">
    <property type="entry name" value="P-loop containing nucleoside triphosphate hydrolases"/>
    <property type="match status" value="1"/>
</dbReference>
<organism evidence="11 12">
    <name type="scientific">Pleionea litopenaei</name>
    <dbReference type="NCBI Taxonomy" id="3070815"/>
    <lineage>
        <taxon>Bacteria</taxon>
        <taxon>Pseudomonadati</taxon>
        <taxon>Pseudomonadota</taxon>
        <taxon>Gammaproteobacteria</taxon>
        <taxon>Oceanospirillales</taxon>
        <taxon>Pleioneaceae</taxon>
        <taxon>Pleionea</taxon>
    </lineage>
</organism>
<keyword evidence="12" id="KW-1185">Reference proteome</keyword>
<evidence type="ECO:0000256" key="6">
    <source>
        <dbReference type="PROSITE-ProRule" id="PRU00552"/>
    </source>
</evidence>
<dbReference type="InterPro" id="IPR014014">
    <property type="entry name" value="RNA_helicase_DEAD_Q_motif"/>
</dbReference>
<comment type="similarity">
    <text evidence="5 7">Belongs to the DEAD box helicase family.</text>
</comment>
<dbReference type="GO" id="GO:0016787">
    <property type="term" value="F:hydrolase activity"/>
    <property type="evidence" value="ECO:0007669"/>
    <property type="project" value="UniProtKB-KW"/>
</dbReference>
<accession>A0AA51RTV3</accession>
<proteinExistence type="inferred from homology"/>
<feature type="domain" description="Helicase C-terminal" evidence="9">
    <location>
        <begin position="219"/>
        <end position="377"/>
    </location>
</feature>
<dbReference type="KEGG" id="plei:Q9312_01045"/>
<keyword evidence="1 7" id="KW-0547">Nucleotide-binding</keyword>
<dbReference type="InterPro" id="IPR014001">
    <property type="entry name" value="Helicase_ATP-bd"/>
</dbReference>
<dbReference type="NCBIfam" id="NF008744">
    <property type="entry name" value="PRK11776.1"/>
    <property type="match status" value="1"/>
</dbReference>
<keyword evidence="2 7" id="KW-0378">Hydrolase</keyword>
<dbReference type="InterPro" id="IPR044742">
    <property type="entry name" value="DEAD/DEAH_RhlB"/>
</dbReference>
<dbReference type="InterPro" id="IPR012677">
    <property type="entry name" value="Nucleotide-bd_a/b_plait_sf"/>
</dbReference>
<dbReference type="Pfam" id="PF00270">
    <property type="entry name" value="DEAD"/>
    <property type="match status" value="1"/>
</dbReference>
<keyword evidence="4 7" id="KW-0067">ATP-binding</keyword>
<evidence type="ECO:0000256" key="7">
    <source>
        <dbReference type="RuleBase" id="RU000492"/>
    </source>
</evidence>
<gene>
    <name evidence="11" type="primary">dbpA</name>
    <name evidence="11" type="ORF">Q9312_01045</name>
</gene>
<dbReference type="SMART" id="SM00490">
    <property type="entry name" value="HELICc"/>
    <property type="match status" value="1"/>
</dbReference>
<dbReference type="EMBL" id="CP133548">
    <property type="protein sequence ID" value="WMS87526.1"/>
    <property type="molecule type" value="Genomic_DNA"/>
</dbReference>
<evidence type="ECO:0000313" key="12">
    <source>
        <dbReference type="Proteomes" id="UP001239782"/>
    </source>
</evidence>
<feature type="short sequence motif" description="Q motif" evidence="6">
    <location>
        <begin position="7"/>
        <end position="35"/>
    </location>
</feature>
<dbReference type="GO" id="GO:0003724">
    <property type="term" value="F:RNA helicase activity"/>
    <property type="evidence" value="ECO:0007669"/>
    <property type="project" value="UniProtKB-EC"/>
</dbReference>
<evidence type="ECO:0000259" key="9">
    <source>
        <dbReference type="PROSITE" id="PS51194"/>
    </source>
</evidence>
<dbReference type="PROSITE" id="PS51195">
    <property type="entry name" value="Q_MOTIF"/>
    <property type="match status" value="1"/>
</dbReference>
<dbReference type="AlphaFoldDB" id="A0AA51RTV3"/>